<evidence type="ECO:0000313" key="1">
    <source>
        <dbReference type="EMBL" id="SMC67406.1"/>
    </source>
</evidence>
<dbReference type="EMBL" id="FWXZ01000003">
    <property type="protein sequence ID" value="SMC67406.1"/>
    <property type="molecule type" value="Genomic_DNA"/>
</dbReference>
<reference evidence="1" key="1">
    <citation type="submission" date="2017-04" db="EMBL/GenBank/DDBJ databases">
        <authorList>
            <person name="Varghese N."/>
            <person name="Submissions S."/>
        </authorList>
    </citation>
    <scope>NUCLEOTIDE SEQUENCE</scope>
    <source>
        <strain evidence="1">WTE2008</strain>
    </source>
</reference>
<accession>A0AC61PM50</accession>
<comment type="caution">
    <text evidence="1">The sequence shown here is derived from an EMBL/GenBank/DDBJ whole genome shotgun (WGS) entry which is preliminary data.</text>
</comment>
<proteinExistence type="predicted"/>
<sequence>MMKKSEVQLTRIVFGAVMAALVFVVTLFRFPLLGSKVHFANAVCLLCGLLLGPVWGGTAAGLGSALYDLSFYNEGIINLLITFVSKFAMAWICGIIAGKRKEKAQPLIRVVLACVAGALTYVALYMLKSAIYGAIAGNAWAAVASKFPASIINAGAAIVAAPIFYHAVIPALKAGGILKKLDEAVQ</sequence>
<name>A0AC61PM50_9FIRM</name>
<evidence type="ECO:0000313" key="2">
    <source>
        <dbReference type="Proteomes" id="UP000192328"/>
    </source>
</evidence>
<keyword evidence="2" id="KW-1185">Reference proteome</keyword>
<organism evidence="1 2">
    <name type="scientific">Aristaeella lactis</name>
    <dbReference type="NCBI Taxonomy" id="3046383"/>
    <lineage>
        <taxon>Bacteria</taxon>
        <taxon>Bacillati</taxon>
        <taxon>Bacillota</taxon>
        <taxon>Clostridia</taxon>
        <taxon>Eubacteriales</taxon>
        <taxon>Aristaeellaceae</taxon>
        <taxon>Aristaeella</taxon>
    </lineage>
</organism>
<protein>
    <submittedName>
        <fullName evidence="1">Uncharacterized membrane protein</fullName>
    </submittedName>
</protein>
<dbReference type="Proteomes" id="UP000192328">
    <property type="component" value="Unassembled WGS sequence"/>
</dbReference>
<gene>
    <name evidence="1" type="ORF">SAMN06297397_1934</name>
</gene>